<dbReference type="Gramene" id="ONH89841">
    <property type="protein sequence ID" value="ONH89841"/>
    <property type="gene ID" value="PRUPE_8G019700"/>
</dbReference>
<evidence type="ECO:0000313" key="2">
    <source>
        <dbReference type="Proteomes" id="UP000006882"/>
    </source>
</evidence>
<evidence type="ECO:0000313" key="1">
    <source>
        <dbReference type="EMBL" id="ONH89841.1"/>
    </source>
</evidence>
<organism evidence="1 2">
    <name type="scientific">Prunus persica</name>
    <name type="common">Peach</name>
    <name type="synonym">Amygdalus persica</name>
    <dbReference type="NCBI Taxonomy" id="3760"/>
    <lineage>
        <taxon>Eukaryota</taxon>
        <taxon>Viridiplantae</taxon>
        <taxon>Streptophyta</taxon>
        <taxon>Embryophyta</taxon>
        <taxon>Tracheophyta</taxon>
        <taxon>Spermatophyta</taxon>
        <taxon>Magnoliopsida</taxon>
        <taxon>eudicotyledons</taxon>
        <taxon>Gunneridae</taxon>
        <taxon>Pentapetalae</taxon>
        <taxon>rosids</taxon>
        <taxon>fabids</taxon>
        <taxon>Rosales</taxon>
        <taxon>Rosaceae</taxon>
        <taxon>Amygdaloideae</taxon>
        <taxon>Amygdaleae</taxon>
        <taxon>Prunus</taxon>
    </lineage>
</organism>
<gene>
    <name evidence="1" type="ORF">PRUPE_8G019700</name>
</gene>
<sequence length="105" mass="12138">MHGHLDGLLEQKRKSLTDNPPIMMYLPMSGTTLIHTMFQFKFIHKYTTLFQTKVSKLLNPFNVGTTTFRTRLFHCAILSPWCGSIHTHQNKLHINNSKFFATSSN</sequence>
<dbReference type="EMBL" id="CM007658">
    <property type="protein sequence ID" value="ONH89841.1"/>
    <property type="molecule type" value="Genomic_DNA"/>
</dbReference>
<reference evidence="1 2" key="1">
    <citation type="journal article" date="2013" name="Nat. Genet.">
        <title>The high-quality draft genome of peach (Prunus persica) identifies unique patterns of genetic diversity, domestication and genome evolution.</title>
        <authorList>
            <consortium name="International Peach Genome Initiative"/>
            <person name="Verde I."/>
            <person name="Abbott A.G."/>
            <person name="Scalabrin S."/>
            <person name="Jung S."/>
            <person name="Shu S."/>
            <person name="Marroni F."/>
            <person name="Zhebentyayeva T."/>
            <person name="Dettori M.T."/>
            <person name="Grimwood J."/>
            <person name="Cattonaro F."/>
            <person name="Zuccolo A."/>
            <person name="Rossini L."/>
            <person name="Jenkins J."/>
            <person name="Vendramin E."/>
            <person name="Meisel L.A."/>
            <person name="Decroocq V."/>
            <person name="Sosinski B."/>
            <person name="Prochnik S."/>
            <person name="Mitros T."/>
            <person name="Policriti A."/>
            <person name="Cipriani G."/>
            <person name="Dondini L."/>
            <person name="Ficklin S."/>
            <person name="Goodstein D.M."/>
            <person name="Xuan P."/>
            <person name="Del Fabbro C."/>
            <person name="Aramini V."/>
            <person name="Copetti D."/>
            <person name="Gonzalez S."/>
            <person name="Horner D.S."/>
            <person name="Falchi R."/>
            <person name="Lucas S."/>
            <person name="Mica E."/>
            <person name="Maldonado J."/>
            <person name="Lazzari B."/>
            <person name="Bielenberg D."/>
            <person name="Pirona R."/>
            <person name="Miculan M."/>
            <person name="Barakat A."/>
            <person name="Testolin R."/>
            <person name="Stella A."/>
            <person name="Tartarini S."/>
            <person name="Tonutti P."/>
            <person name="Arus P."/>
            <person name="Orellana A."/>
            <person name="Wells C."/>
            <person name="Main D."/>
            <person name="Vizzotto G."/>
            <person name="Silva H."/>
            <person name="Salamini F."/>
            <person name="Schmutz J."/>
            <person name="Morgante M."/>
            <person name="Rokhsar D.S."/>
        </authorList>
    </citation>
    <scope>NUCLEOTIDE SEQUENCE [LARGE SCALE GENOMIC DNA]</scope>
    <source>
        <strain evidence="2">cv. Nemared</strain>
    </source>
</reference>
<keyword evidence="2" id="KW-1185">Reference proteome</keyword>
<proteinExistence type="predicted"/>
<dbReference type="AlphaFoldDB" id="A0A251MRG8"/>
<dbReference type="Proteomes" id="UP000006882">
    <property type="component" value="Chromosome G8"/>
</dbReference>
<protein>
    <submittedName>
        <fullName evidence="1">Uncharacterized protein</fullName>
    </submittedName>
</protein>
<name>A0A251MRG8_PRUPE</name>
<accession>A0A251MRG8</accession>